<comment type="similarity">
    <text evidence="5">Belongs to the GHMP kinase family.</text>
</comment>
<dbReference type="Gene3D" id="3.30.230.120">
    <property type="match status" value="1"/>
</dbReference>
<proteinExistence type="inferred from homology"/>
<dbReference type="SUPFAM" id="SSF54211">
    <property type="entry name" value="Ribosomal protein S5 domain 2-like"/>
    <property type="match status" value="1"/>
</dbReference>
<dbReference type="RefSeq" id="WP_353646477.1">
    <property type="nucleotide sequence ID" value="NZ_CP159252.1"/>
</dbReference>
<keyword evidence="2" id="KW-0547">Nucleotide-binding</keyword>
<keyword evidence="1" id="KW-0808">Transferase</keyword>
<dbReference type="PIRSF" id="PIRSF036406">
    <property type="entry name" value="Hept_kin"/>
    <property type="match status" value="1"/>
</dbReference>
<geneLocation type="plasmid" evidence="8">
    <name>pMk2239A</name>
</geneLocation>
<name>A0AAU8DI23_9HYPH</name>
<dbReference type="GO" id="GO:0005524">
    <property type="term" value="F:ATP binding"/>
    <property type="evidence" value="ECO:0007669"/>
    <property type="project" value="UniProtKB-KW"/>
</dbReference>
<dbReference type="InterPro" id="IPR013750">
    <property type="entry name" value="GHMP_kinase_C_dom"/>
</dbReference>
<evidence type="ECO:0000256" key="2">
    <source>
        <dbReference type="ARBA" id="ARBA00022741"/>
    </source>
</evidence>
<evidence type="ECO:0000256" key="4">
    <source>
        <dbReference type="ARBA" id="ARBA00022840"/>
    </source>
</evidence>
<evidence type="ECO:0000259" key="6">
    <source>
        <dbReference type="Pfam" id="PF00288"/>
    </source>
</evidence>
<dbReference type="AlphaFoldDB" id="A0AAU8DI23"/>
<dbReference type="InterPro" id="IPR020568">
    <property type="entry name" value="Ribosomal_Su5_D2-typ_SF"/>
</dbReference>
<dbReference type="GO" id="GO:0042352">
    <property type="term" value="P:GDP-L-fucose salvage"/>
    <property type="evidence" value="ECO:0007669"/>
    <property type="project" value="TreeGrafter"/>
</dbReference>
<protein>
    <submittedName>
        <fullName evidence="8">GHMP kinase</fullName>
    </submittedName>
</protein>
<dbReference type="InterPro" id="IPR014606">
    <property type="entry name" value="Heptose_7-P_kinase"/>
</dbReference>
<dbReference type="InterPro" id="IPR001174">
    <property type="entry name" value="HddA/FKP"/>
</dbReference>
<keyword evidence="4" id="KW-0067">ATP-binding</keyword>
<dbReference type="InterPro" id="IPR006204">
    <property type="entry name" value="GHMP_kinase_N_dom"/>
</dbReference>
<evidence type="ECO:0000259" key="7">
    <source>
        <dbReference type="Pfam" id="PF08544"/>
    </source>
</evidence>
<reference evidence="8" key="1">
    <citation type="submission" date="2024-06" db="EMBL/GenBank/DDBJ databases">
        <title>Mesorhizobium karijinii sp. nov., a symbiont of the iconic Swainsona formosa from arid Australia.</title>
        <authorList>
            <person name="Hill Y.J."/>
            <person name="Watkin E.L.J."/>
            <person name="O'Hara G.W."/>
            <person name="Terpolilli J."/>
            <person name="Tye M.L."/>
            <person name="Kohlmeier M.G."/>
        </authorList>
    </citation>
    <scope>NUCLEOTIDE SEQUENCE</scope>
    <source>
        <strain evidence="8">WSM2239</strain>
        <plasmid evidence="8">pMk2239A</plasmid>
    </source>
</reference>
<evidence type="ECO:0000256" key="3">
    <source>
        <dbReference type="ARBA" id="ARBA00022777"/>
    </source>
</evidence>
<evidence type="ECO:0000256" key="5">
    <source>
        <dbReference type="ARBA" id="ARBA00038121"/>
    </source>
</evidence>
<dbReference type="InterPro" id="IPR052203">
    <property type="entry name" value="GHMP_Kinase-Related"/>
</dbReference>
<dbReference type="InterPro" id="IPR036554">
    <property type="entry name" value="GHMP_kinase_C_sf"/>
</dbReference>
<dbReference type="PRINTS" id="PR00960">
    <property type="entry name" value="LMBPPROTEIN"/>
</dbReference>
<dbReference type="Pfam" id="PF08544">
    <property type="entry name" value="GHMP_kinases_C"/>
    <property type="match status" value="1"/>
</dbReference>
<organism evidence="8">
    <name type="scientific">Mesorhizobium sp. WSM2239</name>
    <dbReference type="NCBI Taxonomy" id="3228852"/>
    <lineage>
        <taxon>Bacteria</taxon>
        <taxon>Pseudomonadati</taxon>
        <taxon>Pseudomonadota</taxon>
        <taxon>Alphaproteobacteria</taxon>
        <taxon>Hyphomicrobiales</taxon>
        <taxon>Phyllobacteriaceae</taxon>
        <taxon>Mesorhizobium</taxon>
    </lineage>
</organism>
<evidence type="ECO:0000256" key="1">
    <source>
        <dbReference type="ARBA" id="ARBA00022679"/>
    </source>
</evidence>
<gene>
    <name evidence="8" type="ORF">ABVK49_32620</name>
</gene>
<dbReference type="SUPFAM" id="SSF55060">
    <property type="entry name" value="GHMP Kinase, C-terminal domain"/>
    <property type="match status" value="1"/>
</dbReference>
<feature type="domain" description="GHMP kinase N-terminal" evidence="6">
    <location>
        <begin position="107"/>
        <end position="189"/>
    </location>
</feature>
<keyword evidence="8" id="KW-0614">Plasmid</keyword>
<keyword evidence="3 8" id="KW-0418">Kinase</keyword>
<dbReference type="Pfam" id="PF00288">
    <property type="entry name" value="GHMP_kinases_N"/>
    <property type="match status" value="1"/>
</dbReference>
<dbReference type="PANTHER" id="PTHR32463:SF0">
    <property type="entry name" value="L-FUCOSE KINASE"/>
    <property type="match status" value="1"/>
</dbReference>
<dbReference type="PANTHER" id="PTHR32463">
    <property type="entry name" value="L-FUCOSE KINASE"/>
    <property type="match status" value="1"/>
</dbReference>
<dbReference type="GO" id="GO:0050201">
    <property type="term" value="F:fucokinase activity"/>
    <property type="evidence" value="ECO:0007669"/>
    <property type="project" value="TreeGrafter"/>
</dbReference>
<feature type="domain" description="GHMP kinase C-terminal" evidence="7">
    <location>
        <begin position="268"/>
        <end position="339"/>
    </location>
</feature>
<sequence>MEQLLDAPTRPDRDTELASPAIMGRKERRLPSLVMTRTPLRVSFAGGGTDLPDFFNLDCGAVFSAAVDKYIYVTVKRHSEIFNEPIRLNYSQTEQVTTIDEIQNNIARECLRFMEIEPPIYISTVGDMPASTGMGGSSSFTVGLLNALHAFRGERVTPGQLADEACYIEMDILKEPIGKQDQYAAAFGGLNLFRFQPGGAVTVEPQRVRNGAVEHLFDKLMMFWTSHQRPASSVLVEQKAKTSSNLDTLRRMRDDAFLLQEVFSEAVIDIERFGAILHSGWELKRRLASRVSNEEINRHYDLAMQAGAEGGKLCGAGGGGFLMFAVKPERRERVKRALSHLAYVPIGYEVHGSHLLHSVQV</sequence>
<accession>A0AAU8DI23</accession>
<evidence type="ECO:0000313" key="8">
    <source>
        <dbReference type="EMBL" id="XCG58513.1"/>
    </source>
</evidence>
<dbReference type="EMBL" id="CP159252">
    <property type="protein sequence ID" value="XCG58513.1"/>
    <property type="molecule type" value="Genomic_DNA"/>
</dbReference>